<dbReference type="EMBL" id="KI914189">
    <property type="protein sequence ID" value="ETV89927.1"/>
    <property type="molecule type" value="Genomic_DNA"/>
</dbReference>
<gene>
    <name evidence="1" type="ORF">H310_15233</name>
</gene>
<dbReference type="VEuPathDB" id="FungiDB:H310_15233"/>
<dbReference type="GeneID" id="20092283"/>
<dbReference type="AlphaFoldDB" id="A0A024T9E6"/>
<evidence type="ECO:0000313" key="1">
    <source>
        <dbReference type="EMBL" id="ETV89927.1"/>
    </source>
</evidence>
<sequence length="113" mass="12648">MEAYVAVYDRRELRPVSSDRFYDLVTLIATRVWHATEISSVDPIPVGDAERAPFTHLVKAVLSPLRIWTKPLIKRLSFHAPPPVDQTTPQVLRISSISHTTAEVSQDDSTPAT</sequence>
<reference evidence="1" key="1">
    <citation type="submission" date="2013-12" db="EMBL/GenBank/DDBJ databases">
        <title>The Genome Sequence of Aphanomyces invadans NJM9701.</title>
        <authorList>
            <consortium name="The Broad Institute Genomics Platform"/>
            <person name="Russ C."/>
            <person name="Tyler B."/>
            <person name="van West P."/>
            <person name="Dieguez-Uribeondo J."/>
            <person name="Young S.K."/>
            <person name="Zeng Q."/>
            <person name="Gargeya S."/>
            <person name="Fitzgerald M."/>
            <person name="Abouelleil A."/>
            <person name="Alvarado L."/>
            <person name="Chapman S.B."/>
            <person name="Gainer-Dewar J."/>
            <person name="Goldberg J."/>
            <person name="Griggs A."/>
            <person name="Gujja S."/>
            <person name="Hansen M."/>
            <person name="Howarth C."/>
            <person name="Imamovic A."/>
            <person name="Ireland A."/>
            <person name="Larimer J."/>
            <person name="McCowan C."/>
            <person name="Murphy C."/>
            <person name="Pearson M."/>
            <person name="Poon T.W."/>
            <person name="Priest M."/>
            <person name="Roberts A."/>
            <person name="Saif S."/>
            <person name="Shea T."/>
            <person name="Sykes S."/>
            <person name="Wortman J."/>
            <person name="Nusbaum C."/>
            <person name="Birren B."/>
        </authorList>
    </citation>
    <scope>NUCLEOTIDE SEQUENCE [LARGE SCALE GENOMIC DNA]</scope>
    <source>
        <strain evidence="1">NJM9701</strain>
    </source>
</reference>
<name>A0A024T9E6_9STRA</name>
<dbReference type="RefSeq" id="XP_008881442.1">
    <property type="nucleotide sequence ID" value="XM_008883220.1"/>
</dbReference>
<proteinExistence type="predicted"/>
<protein>
    <submittedName>
        <fullName evidence="1">Uncharacterized protein</fullName>
    </submittedName>
</protein>
<accession>A0A024T9E6</accession>
<organism evidence="1">
    <name type="scientific">Aphanomyces invadans</name>
    <dbReference type="NCBI Taxonomy" id="157072"/>
    <lineage>
        <taxon>Eukaryota</taxon>
        <taxon>Sar</taxon>
        <taxon>Stramenopiles</taxon>
        <taxon>Oomycota</taxon>
        <taxon>Saprolegniomycetes</taxon>
        <taxon>Saprolegniales</taxon>
        <taxon>Verrucalvaceae</taxon>
        <taxon>Aphanomyces</taxon>
    </lineage>
</organism>